<reference evidence="15 16" key="1">
    <citation type="submission" date="2019-10" db="EMBL/GenBank/DDBJ databases">
        <title>Description of Paenibacillus choica sp. nov.</title>
        <authorList>
            <person name="Carlier A."/>
            <person name="Qi S."/>
        </authorList>
    </citation>
    <scope>NUCLEOTIDE SEQUENCE [LARGE SCALE GENOMIC DNA]</scope>
    <source>
        <strain evidence="15 16">LMG 31460</strain>
    </source>
</reference>
<keyword evidence="2" id="KW-1003">Cell membrane</keyword>
<keyword evidence="4" id="KW-0808">Transferase</keyword>
<evidence type="ECO:0000259" key="14">
    <source>
        <dbReference type="PROSITE" id="PS50885"/>
    </source>
</evidence>
<keyword evidence="11 13" id="KW-0472">Membrane</keyword>
<organism evidence="15 16">
    <name type="scientific">Paenibacillus germinis</name>
    <dbReference type="NCBI Taxonomy" id="2654979"/>
    <lineage>
        <taxon>Bacteria</taxon>
        <taxon>Bacillati</taxon>
        <taxon>Bacillota</taxon>
        <taxon>Bacilli</taxon>
        <taxon>Bacillales</taxon>
        <taxon>Paenibacillaceae</taxon>
        <taxon>Paenibacillus</taxon>
    </lineage>
</organism>
<dbReference type="InterPro" id="IPR036890">
    <property type="entry name" value="HATPase_C_sf"/>
</dbReference>
<dbReference type="InterPro" id="IPR003660">
    <property type="entry name" value="HAMP_dom"/>
</dbReference>
<keyword evidence="16" id="KW-1185">Reference proteome</keyword>
<keyword evidence="3" id="KW-0597">Phosphoprotein</keyword>
<keyword evidence="9 13" id="KW-1133">Transmembrane helix</keyword>
<dbReference type="EMBL" id="WHOC01000076">
    <property type="protein sequence ID" value="NOU87160.1"/>
    <property type="molecule type" value="Genomic_DNA"/>
</dbReference>
<evidence type="ECO:0000256" key="9">
    <source>
        <dbReference type="ARBA" id="ARBA00022989"/>
    </source>
</evidence>
<keyword evidence="6" id="KW-0547">Nucleotide-binding</keyword>
<evidence type="ECO:0000256" key="3">
    <source>
        <dbReference type="ARBA" id="ARBA00022553"/>
    </source>
</evidence>
<proteinExistence type="predicted"/>
<name>A0ABX1Z178_9BACL</name>
<dbReference type="InterPro" id="IPR003594">
    <property type="entry name" value="HATPase_dom"/>
</dbReference>
<evidence type="ECO:0000313" key="16">
    <source>
        <dbReference type="Proteomes" id="UP000658690"/>
    </source>
</evidence>
<comment type="subcellular location">
    <subcellularLocation>
        <location evidence="1">Cell membrane</location>
        <topology evidence="1">Multi-pass membrane protein</topology>
    </subcellularLocation>
</comment>
<sequence length="591" mass="68305">MQFRTLPLFKSLRFQLIFGLLIIVIPIVLFMIYNNLYAIKVVRNQVAQSNKNLISLYMGQIDRNLDEVDKYLFNFAAQDTGLLVLDVQRDQNADRYSFTKIQLNNKLLKDLPSYKLMDMFFVYSEPNQDLLTVMSDQVTYTRQEAVENSIKTIFQDQRDGSNQTSLREWFMLKLGDQYFLTRVIKYGNVYIGAWTDASKLMVPLNLVDLGNNGRALLATDHFEAMANQAFVQENQINLNDDGTDYKLTGKDEKFLVVGEKSGKGRFSLIAVIPDSIILENLPFLRRIVSFILMGSLVLFPFILFLLRKIILIPINRIMMAMRRIEDGNLDVRITYSPSVIEFDKMNQSFNRMISQIQELKINVLEEQLNHQKAELKHLQLQINPHFFLNALNIIYNLAQVKDFALIQEMALCLVQYFRFMFRSNMAFVALRDEVEHTLNYFRIQEMRFPKNLTYDLSVPDNLMDSLVPPLVIQTFVENTIKHAVSMDKQVHIGITIEAIEVNRIRIRVQDTGKGFPEDVLARLQMEMDIGNGEGHHIGIWNVQRRLRLLYQDQAQIMFTNGAGHGAVIEILIPFHEKKGGEGYASIAGRGR</sequence>
<dbReference type="Pfam" id="PF00672">
    <property type="entry name" value="HAMP"/>
    <property type="match status" value="1"/>
</dbReference>
<evidence type="ECO:0000256" key="6">
    <source>
        <dbReference type="ARBA" id="ARBA00022741"/>
    </source>
</evidence>
<dbReference type="Pfam" id="PF02518">
    <property type="entry name" value="HATPase_c"/>
    <property type="match status" value="1"/>
</dbReference>
<evidence type="ECO:0000256" key="5">
    <source>
        <dbReference type="ARBA" id="ARBA00022692"/>
    </source>
</evidence>
<keyword evidence="12" id="KW-0175">Coiled coil</keyword>
<dbReference type="SUPFAM" id="SSF158472">
    <property type="entry name" value="HAMP domain-like"/>
    <property type="match status" value="1"/>
</dbReference>
<dbReference type="Gene3D" id="3.30.565.10">
    <property type="entry name" value="Histidine kinase-like ATPase, C-terminal domain"/>
    <property type="match status" value="1"/>
</dbReference>
<dbReference type="Gene3D" id="6.10.340.10">
    <property type="match status" value="1"/>
</dbReference>
<dbReference type="SUPFAM" id="SSF55874">
    <property type="entry name" value="ATPase domain of HSP90 chaperone/DNA topoisomerase II/histidine kinase"/>
    <property type="match status" value="1"/>
</dbReference>
<feature type="domain" description="HAMP" evidence="14">
    <location>
        <begin position="308"/>
        <end position="361"/>
    </location>
</feature>
<evidence type="ECO:0000256" key="12">
    <source>
        <dbReference type="SAM" id="Coils"/>
    </source>
</evidence>
<evidence type="ECO:0000256" key="4">
    <source>
        <dbReference type="ARBA" id="ARBA00022679"/>
    </source>
</evidence>
<dbReference type="InterPro" id="IPR050640">
    <property type="entry name" value="Bact_2-comp_sensor_kinase"/>
</dbReference>
<evidence type="ECO:0000256" key="2">
    <source>
        <dbReference type="ARBA" id="ARBA00022475"/>
    </source>
</evidence>
<evidence type="ECO:0000256" key="10">
    <source>
        <dbReference type="ARBA" id="ARBA00023012"/>
    </source>
</evidence>
<feature type="coiled-coil region" evidence="12">
    <location>
        <begin position="354"/>
        <end position="381"/>
    </location>
</feature>
<evidence type="ECO:0000256" key="8">
    <source>
        <dbReference type="ARBA" id="ARBA00022840"/>
    </source>
</evidence>
<dbReference type="CDD" id="cd06225">
    <property type="entry name" value="HAMP"/>
    <property type="match status" value="1"/>
</dbReference>
<evidence type="ECO:0000256" key="13">
    <source>
        <dbReference type="SAM" id="Phobius"/>
    </source>
</evidence>
<keyword evidence="10" id="KW-0902">Two-component regulatory system</keyword>
<comment type="caution">
    <text evidence="15">The sequence shown here is derived from an EMBL/GenBank/DDBJ whole genome shotgun (WGS) entry which is preliminary data.</text>
</comment>
<dbReference type="SMART" id="SM00304">
    <property type="entry name" value="HAMP"/>
    <property type="match status" value="1"/>
</dbReference>
<dbReference type="PANTHER" id="PTHR34220">
    <property type="entry name" value="SENSOR HISTIDINE KINASE YPDA"/>
    <property type="match status" value="1"/>
</dbReference>
<gene>
    <name evidence="15" type="ORF">GC102_15410</name>
</gene>
<accession>A0ABX1Z178</accession>
<feature type="transmembrane region" description="Helical" evidence="13">
    <location>
        <begin position="287"/>
        <end position="306"/>
    </location>
</feature>
<dbReference type="PROSITE" id="PS50885">
    <property type="entry name" value="HAMP"/>
    <property type="match status" value="1"/>
</dbReference>
<evidence type="ECO:0000313" key="15">
    <source>
        <dbReference type="EMBL" id="NOU87160.1"/>
    </source>
</evidence>
<dbReference type="RefSeq" id="WP_171690357.1">
    <property type="nucleotide sequence ID" value="NZ_WHOC01000076.1"/>
</dbReference>
<evidence type="ECO:0000256" key="7">
    <source>
        <dbReference type="ARBA" id="ARBA00022777"/>
    </source>
</evidence>
<protein>
    <submittedName>
        <fullName evidence="15">HAMP domain-containing protein</fullName>
    </submittedName>
</protein>
<dbReference type="InterPro" id="IPR010559">
    <property type="entry name" value="Sig_transdc_His_kin_internal"/>
</dbReference>
<keyword evidence="8" id="KW-0067">ATP-binding</keyword>
<dbReference type="PANTHER" id="PTHR34220:SF11">
    <property type="entry name" value="SENSOR PROTEIN KINASE HPTS"/>
    <property type="match status" value="1"/>
</dbReference>
<evidence type="ECO:0000256" key="1">
    <source>
        <dbReference type="ARBA" id="ARBA00004651"/>
    </source>
</evidence>
<evidence type="ECO:0000256" key="11">
    <source>
        <dbReference type="ARBA" id="ARBA00023136"/>
    </source>
</evidence>
<dbReference type="Proteomes" id="UP000658690">
    <property type="component" value="Unassembled WGS sequence"/>
</dbReference>
<feature type="transmembrane region" description="Helical" evidence="13">
    <location>
        <begin position="12"/>
        <end position="33"/>
    </location>
</feature>
<keyword evidence="7" id="KW-0418">Kinase</keyword>
<keyword evidence="5 13" id="KW-0812">Transmembrane</keyword>
<dbReference type="Pfam" id="PF06580">
    <property type="entry name" value="His_kinase"/>
    <property type="match status" value="1"/>
</dbReference>